<dbReference type="RefSeq" id="WP_395117868.1">
    <property type="nucleotide sequence ID" value="NZ_CP170721.1"/>
</dbReference>
<reference evidence="1" key="1">
    <citation type="submission" date="2024-10" db="EMBL/GenBank/DDBJ databases">
        <authorList>
            <person name="Lesea H.P."/>
            <person name="Kuehl J.V."/>
            <person name="Chandonia J.-M."/>
        </authorList>
    </citation>
    <scope>NUCLEOTIDE SEQUENCE</scope>
    <source>
        <strain evidence="1">FW102-FHT14D07</strain>
    </source>
</reference>
<organism evidence="1">
    <name type="scientific">Rhodanobacter sp. FW102-FHT14D07</name>
    <dbReference type="NCBI Taxonomy" id="3351462"/>
    <lineage>
        <taxon>Bacteria</taxon>
        <taxon>Pseudomonadati</taxon>
        <taxon>Pseudomonadota</taxon>
        <taxon>Gammaproteobacteria</taxon>
        <taxon>Lysobacterales</taxon>
        <taxon>Rhodanobacteraceae</taxon>
        <taxon>Rhodanobacter</taxon>
    </lineage>
</organism>
<evidence type="ECO:0008006" key="2">
    <source>
        <dbReference type="Google" id="ProtNLM"/>
    </source>
</evidence>
<evidence type="ECO:0000313" key="1">
    <source>
        <dbReference type="EMBL" id="XIA20227.1"/>
    </source>
</evidence>
<sequence length="102" mass="11101">MMRHALVLVLVLVAIVMLTACGRYEPALTVDALAHDPQRLYVLRHRCAVAHPQMDGATCRLVDAAYARRFFLGLGGPGEYQTLASLPPIPASFDTPDDGAWP</sequence>
<dbReference type="EMBL" id="CP170721">
    <property type="protein sequence ID" value="XIA20227.1"/>
    <property type="molecule type" value="Genomic_DNA"/>
</dbReference>
<proteinExistence type="predicted"/>
<accession>A0AB74UVE5</accession>
<protein>
    <recommendedName>
        <fullName evidence="2">Lipoprotein</fullName>
    </recommendedName>
</protein>
<dbReference type="AlphaFoldDB" id="A0AB74UVE5"/>
<dbReference type="PROSITE" id="PS51257">
    <property type="entry name" value="PROKAR_LIPOPROTEIN"/>
    <property type="match status" value="1"/>
</dbReference>
<gene>
    <name evidence="1" type="ORF">ACFYG5_08915</name>
</gene>
<name>A0AB74UVE5_9GAMM</name>